<dbReference type="InterPro" id="IPR009057">
    <property type="entry name" value="Homeodomain-like_sf"/>
</dbReference>
<evidence type="ECO:0000256" key="1">
    <source>
        <dbReference type="SAM" id="MobiDB-lite"/>
    </source>
</evidence>
<dbReference type="InterPro" id="IPR036388">
    <property type="entry name" value="WH-like_DNA-bd_sf"/>
</dbReference>
<reference evidence="3 4" key="1">
    <citation type="submission" date="2017-12" db="EMBL/GenBank/DDBJ databases">
        <title>Genome Sequence of a Multidrug-Resistant Candida haemulonii Isolate from a Patient with Chronic Leg Ulcers in Israel.</title>
        <authorList>
            <person name="Chow N.A."/>
            <person name="Gade L."/>
            <person name="Batra D."/>
            <person name="Rowe L.A."/>
            <person name="Ben-Ami R."/>
            <person name="Loparev V.N."/>
            <person name="Litvintseva A.P."/>
        </authorList>
    </citation>
    <scope>NUCLEOTIDE SEQUENCE [LARGE SCALE GENOMIC DNA]</scope>
    <source>
        <strain evidence="3 4">B11899</strain>
    </source>
</reference>
<dbReference type="GO" id="GO:0070210">
    <property type="term" value="C:Rpd3L-Expanded complex"/>
    <property type="evidence" value="ECO:0007669"/>
    <property type="project" value="TreeGrafter"/>
</dbReference>
<dbReference type="GO" id="GO:0006338">
    <property type="term" value="P:chromatin remodeling"/>
    <property type="evidence" value="ECO:0007669"/>
    <property type="project" value="TreeGrafter"/>
</dbReference>
<feature type="region of interest" description="Disordered" evidence="1">
    <location>
        <begin position="147"/>
        <end position="221"/>
    </location>
</feature>
<dbReference type="PANTHER" id="PTHR12374">
    <property type="entry name" value="TRANSCRIPTIONAL ADAPTOR 2 ADA2 -RELATED"/>
    <property type="match status" value="1"/>
</dbReference>
<dbReference type="RefSeq" id="XP_025339861.1">
    <property type="nucleotide sequence ID" value="XM_025484930.1"/>
</dbReference>
<dbReference type="Proteomes" id="UP000244309">
    <property type="component" value="Unassembled WGS sequence"/>
</dbReference>
<feature type="domain" description="SWIRM" evidence="2">
    <location>
        <begin position="250"/>
        <end position="347"/>
    </location>
</feature>
<protein>
    <recommendedName>
        <fullName evidence="2">SWIRM domain-containing protein</fullName>
    </recommendedName>
</protein>
<gene>
    <name evidence="3" type="ORF">CXQ85_001213</name>
</gene>
<dbReference type="GeneID" id="37006544"/>
<dbReference type="STRING" id="45357.A0A2V1APN4"/>
<dbReference type="GO" id="GO:0003713">
    <property type="term" value="F:transcription coactivator activity"/>
    <property type="evidence" value="ECO:0007669"/>
    <property type="project" value="TreeGrafter"/>
</dbReference>
<dbReference type="FunFam" id="1.10.10.10:FF:000087">
    <property type="entry name" value="Transcriptional adapter 2"/>
    <property type="match status" value="1"/>
</dbReference>
<comment type="caution">
    <text evidence="3">The sequence shown here is derived from an EMBL/GenBank/DDBJ whole genome shotgun (WGS) entry which is preliminary data.</text>
</comment>
<dbReference type="VEuPathDB" id="FungiDB:CXQ85_001213"/>
<dbReference type="Gene3D" id="1.10.10.10">
    <property type="entry name" value="Winged helix-like DNA-binding domain superfamily/Winged helix DNA-binding domain"/>
    <property type="match status" value="1"/>
</dbReference>
<dbReference type="OrthoDB" id="5598695at2759"/>
<dbReference type="SUPFAM" id="SSF46689">
    <property type="entry name" value="Homeodomain-like"/>
    <property type="match status" value="1"/>
</dbReference>
<dbReference type="PROSITE" id="PS50934">
    <property type="entry name" value="SWIRM"/>
    <property type="match status" value="1"/>
</dbReference>
<evidence type="ECO:0000259" key="2">
    <source>
        <dbReference type="PROSITE" id="PS50934"/>
    </source>
</evidence>
<feature type="compositionally biased region" description="Polar residues" evidence="1">
    <location>
        <begin position="63"/>
        <end position="76"/>
    </location>
</feature>
<dbReference type="PANTHER" id="PTHR12374:SF21">
    <property type="entry name" value="SWIRM DOMAIN-CONTAINING PROTEIN FUN19-RELATED"/>
    <property type="match status" value="1"/>
</dbReference>
<feature type="region of interest" description="Disordered" evidence="1">
    <location>
        <begin position="37"/>
        <end position="78"/>
    </location>
</feature>
<dbReference type="EMBL" id="PKFO01000001">
    <property type="protein sequence ID" value="PVH18921.1"/>
    <property type="molecule type" value="Genomic_DNA"/>
</dbReference>
<dbReference type="GO" id="GO:0006357">
    <property type="term" value="P:regulation of transcription by RNA polymerase II"/>
    <property type="evidence" value="ECO:0007669"/>
    <property type="project" value="TreeGrafter"/>
</dbReference>
<organism evidence="3 4">
    <name type="scientific">Candidozyma haemuli</name>
    <dbReference type="NCBI Taxonomy" id="45357"/>
    <lineage>
        <taxon>Eukaryota</taxon>
        <taxon>Fungi</taxon>
        <taxon>Dikarya</taxon>
        <taxon>Ascomycota</taxon>
        <taxon>Saccharomycotina</taxon>
        <taxon>Pichiomycetes</taxon>
        <taxon>Metschnikowiaceae</taxon>
        <taxon>Candidozyma</taxon>
    </lineage>
</organism>
<sequence length="347" mass="39587">MTLLYQPISRTFGQRDGCLTPSNQEETMKYKNDKLNYEASGSSSRNHEILSPPASPYQKHENTYTVSPAPASSASGTVPRASKVYMENDRPFSLENYKSYTLTVSPWTQLGGNYKARQMNFLRQYQAVSKEQQNVQSLRLAEKRAAAAVSNKRRRPEVRRPLSSEEDSENDKEKVRTRRVVREHSAALSEIEMDASRPPSPAPKRRKVKKETSYASSPLAVQQAALIDESIPDYSPDPEETLPKGNNRSLKIEWKGQPMDLKNDPQVDKLHPAEVVLASTLRLPANVYLDSKRRLFFEKVNRMRGDMPFRRTDAQKACRIDVNKASRLFAAFEKVGWLEDKNFVKFL</sequence>
<name>A0A2V1APN4_9ASCO</name>
<dbReference type="GO" id="GO:0003682">
    <property type="term" value="F:chromatin binding"/>
    <property type="evidence" value="ECO:0007669"/>
    <property type="project" value="TreeGrafter"/>
</dbReference>
<dbReference type="AlphaFoldDB" id="A0A2V1APN4"/>
<proteinExistence type="predicted"/>
<keyword evidence="4" id="KW-1185">Reference proteome</keyword>
<dbReference type="InterPro" id="IPR007526">
    <property type="entry name" value="SWIRM"/>
</dbReference>
<evidence type="ECO:0000313" key="3">
    <source>
        <dbReference type="EMBL" id="PVH18921.1"/>
    </source>
</evidence>
<evidence type="ECO:0000313" key="4">
    <source>
        <dbReference type="Proteomes" id="UP000244309"/>
    </source>
</evidence>
<dbReference type="Pfam" id="PF04433">
    <property type="entry name" value="SWIRM"/>
    <property type="match status" value="1"/>
</dbReference>
<accession>A0A2V1APN4</accession>